<reference evidence="9" key="1">
    <citation type="submission" date="2023-07" db="EMBL/GenBank/DDBJ databases">
        <authorList>
            <person name="Haufschild T."/>
            <person name="Kallscheuer N."/>
            <person name="Hammer J."/>
            <person name="Kohn T."/>
            <person name="Kabuu M."/>
            <person name="Jogler M."/>
            <person name="Wohfarth N."/>
            <person name="Heuer A."/>
            <person name="Rohde M."/>
            <person name="van Teeseling M.C.F."/>
            <person name="Jogler C."/>
        </authorList>
    </citation>
    <scope>NUCLEOTIDE SEQUENCE</scope>
    <source>
        <strain evidence="9">Strain 138</strain>
        <strain evidence="10">Strain 318</strain>
    </source>
</reference>
<dbReference type="Gene3D" id="3.90.1150.10">
    <property type="entry name" value="Aspartate Aminotransferase, domain 1"/>
    <property type="match status" value="1"/>
</dbReference>
<dbReference type="Gene3D" id="3.40.640.10">
    <property type="entry name" value="Type I PLP-dependent aspartate aminotransferase-like (Major domain)"/>
    <property type="match status" value="1"/>
</dbReference>
<evidence type="ECO:0000256" key="5">
    <source>
        <dbReference type="PIRSR" id="PIRSR000524-50"/>
    </source>
</evidence>
<dbReference type="RefSeq" id="WP_367887899.1">
    <property type="nucleotide sequence ID" value="NZ_CP130612.1"/>
</dbReference>
<comment type="cofactor">
    <cofactor evidence="1 5 7">
        <name>pyridoxal 5'-phosphate</name>
        <dbReference type="ChEBI" id="CHEBI:597326"/>
    </cofactor>
</comment>
<sequence>MTVRPFGRFLFPGPTDVRPEILQAMAQPMQSHRGEAFLALHARVVANLQQVFRTTRPVFAVSASATALMEMAIRGAPEGPILSLVNGAFSERFATVAQQCGRRVRRVSVPWGEVHPLGLIERHLVEEPFAALTVVHSETSTGTLCDLRAVTELAHRYGVMCLADAVTSVGASPVETDTWGLDFVLTGSQKALALPPGLAFAVASEPYILQAAVVPGRGRYLDPLEHEEAALRGGPPSTPAIPLFYAADAQLQDIAAEGIEARWARHAEMQAMVERWVSDRQAEGIAITFQAPAGARSLSVSCLALPPDRESREVVAALEDRGFTIGRGYSQLKDSTIRIGHMGDLRPEHLAPCLEALTDVLRAAPR</sequence>
<accession>A0AA49Q972</accession>
<dbReference type="InterPro" id="IPR024169">
    <property type="entry name" value="SP_NH2Trfase/AEP_transaminase"/>
</dbReference>
<evidence type="ECO:0000313" key="11">
    <source>
        <dbReference type="Proteomes" id="UP001229955"/>
    </source>
</evidence>
<dbReference type="KEGG" id="pspc:Strain318_001683"/>
<evidence type="ECO:0000256" key="3">
    <source>
        <dbReference type="ARBA" id="ARBA00022898"/>
    </source>
</evidence>
<dbReference type="SUPFAM" id="SSF53383">
    <property type="entry name" value="PLP-dependent transferases"/>
    <property type="match status" value="1"/>
</dbReference>
<dbReference type="EMBL" id="CP130612">
    <property type="protein sequence ID" value="WKW13666.1"/>
    <property type="molecule type" value="Genomic_DNA"/>
</dbReference>
<dbReference type="InterPro" id="IPR015421">
    <property type="entry name" value="PyrdxlP-dep_Trfase_major"/>
</dbReference>
<dbReference type="Proteomes" id="UP001229955">
    <property type="component" value="Chromosome"/>
</dbReference>
<dbReference type="InterPro" id="IPR020578">
    <property type="entry name" value="Aminotrans_V_PyrdxlP_BS"/>
</dbReference>
<keyword evidence="3 5" id="KW-0663">Pyridoxal phosphate</keyword>
<evidence type="ECO:0000313" key="10">
    <source>
        <dbReference type="EMBL" id="WKW16574.1"/>
    </source>
</evidence>
<evidence type="ECO:0000256" key="6">
    <source>
        <dbReference type="RuleBase" id="RU004075"/>
    </source>
</evidence>
<dbReference type="EMBL" id="CP130613">
    <property type="protein sequence ID" value="WKW16574.1"/>
    <property type="molecule type" value="Genomic_DNA"/>
</dbReference>
<gene>
    <name evidence="9" type="ORF">Strain138_001684</name>
    <name evidence="10" type="ORF">Strain318_001683</name>
</gene>
<evidence type="ECO:0000259" key="8">
    <source>
        <dbReference type="Pfam" id="PF00266"/>
    </source>
</evidence>
<name>A0AA49JX71_9BACT</name>
<dbReference type="GO" id="GO:0004760">
    <property type="term" value="F:L-serine-pyruvate transaminase activity"/>
    <property type="evidence" value="ECO:0007669"/>
    <property type="project" value="TreeGrafter"/>
</dbReference>
<accession>A0AA49JX71</accession>
<proteinExistence type="inferred from homology"/>
<dbReference type="GO" id="GO:0008453">
    <property type="term" value="F:alanine-glyoxylate transaminase activity"/>
    <property type="evidence" value="ECO:0007669"/>
    <property type="project" value="TreeGrafter"/>
</dbReference>
<dbReference type="PANTHER" id="PTHR21152">
    <property type="entry name" value="AMINOTRANSFERASE CLASS V"/>
    <property type="match status" value="1"/>
</dbReference>
<dbReference type="GO" id="GO:0019265">
    <property type="term" value="P:glycine biosynthetic process, by transamination of glyoxylate"/>
    <property type="evidence" value="ECO:0007669"/>
    <property type="project" value="TreeGrafter"/>
</dbReference>
<evidence type="ECO:0000256" key="2">
    <source>
        <dbReference type="ARBA" id="ARBA00009236"/>
    </source>
</evidence>
<dbReference type="PIRSF" id="PIRSF000524">
    <property type="entry name" value="SPT"/>
    <property type="match status" value="1"/>
</dbReference>
<dbReference type="PANTHER" id="PTHR21152:SF40">
    <property type="entry name" value="ALANINE--GLYOXYLATE AMINOTRANSFERASE"/>
    <property type="match status" value="1"/>
</dbReference>
<evidence type="ECO:0000256" key="1">
    <source>
        <dbReference type="ARBA" id="ARBA00001933"/>
    </source>
</evidence>
<evidence type="ECO:0000256" key="4">
    <source>
        <dbReference type="PIRSR" id="PIRSR000524-1"/>
    </source>
</evidence>
<dbReference type="InterPro" id="IPR015424">
    <property type="entry name" value="PyrdxlP-dep_Trfase"/>
</dbReference>
<keyword evidence="9" id="KW-0032">Aminotransferase</keyword>
<dbReference type="AlphaFoldDB" id="A0AA49JX71"/>
<evidence type="ECO:0000256" key="7">
    <source>
        <dbReference type="RuleBase" id="RU004504"/>
    </source>
</evidence>
<evidence type="ECO:0000313" key="9">
    <source>
        <dbReference type="EMBL" id="WKW13666.1"/>
    </source>
</evidence>
<keyword evidence="9" id="KW-0808">Transferase</keyword>
<feature type="binding site" evidence="4">
    <location>
        <position position="338"/>
    </location>
    <ligand>
        <name>substrate</name>
    </ligand>
</feature>
<comment type="similarity">
    <text evidence="2 6">Belongs to the class-V pyridoxal-phosphate-dependent aminotransferase family.</text>
</comment>
<dbReference type="InterPro" id="IPR015422">
    <property type="entry name" value="PyrdxlP-dep_Trfase_small"/>
</dbReference>
<dbReference type="InterPro" id="IPR000192">
    <property type="entry name" value="Aminotrans_V_dom"/>
</dbReference>
<dbReference type="PROSITE" id="PS00595">
    <property type="entry name" value="AA_TRANSFER_CLASS_5"/>
    <property type="match status" value="1"/>
</dbReference>
<feature type="modified residue" description="N6-(pyridoxal phosphate)lysine" evidence="5">
    <location>
        <position position="190"/>
    </location>
</feature>
<dbReference type="Pfam" id="PF00266">
    <property type="entry name" value="Aminotran_5"/>
    <property type="match status" value="1"/>
</dbReference>
<protein>
    <submittedName>
        <fullName evidence="9">Aminotransferase class V-fold PLP-dependent enzyme</fullName>
    </submittedName>
</protein>
<organism evidence="9">
    <name type="scientific">Pseudogemmatithrix spongiicola</name>
    <dbReference type="NCBI Taxonomy" id="3062599"/>
    <lineage>
        <taxon>Bacteria</taxon>
        <taxon>Pseudomonadati</taxon>
        <taxon>Gemmatimonadota</taxon>
        <taxon>Gemmatimonadia</taxon>
        <taxon>Gemmatimonadales</taxon>
        <taxon>Gemmatimonadaceae</taxon>
        <taxon>Pseudogemmatithrix</taxon>
    </lineage>
</organism>
<keyword evidence="11" id="KW-1185">Reference proteome</keyword>
<feature type="domain" description="Aminotransferase class V" evidence="8">
    <location>
        <begin position="79"/>
        <end position="323"/>
    </location>
</feature>